<dbReference type="GO" id="GO:0005829">
    <property type="term" value="C:cytosol"/>
    <property type="evidence" value="ECO:0007669"/>
    <property type="project" value="TreeGrafter"/>
</dbReference>
<dbReference type="Pfam" id="PF01243">
    <property type="entry name" value="PNPOx_N"/>
    <property type="match status" value="1"/>
</dbReference>
<name>A0A7X0NQM8_9ACTN</name>
<dbReference type="Gene3D" id="2.30.110.10">
    <property type="entry name" value="Electron Transport, Fmn-binding Protein, Chain A"/>
    <property type="match status" value="1"/>
</dbReference>
<organism evidence="4 5">
    <name type="scientific">Nonomuraea rubra</name>
    <dbReference type="NCBI Taxonomy" id="46180"/>
    <lineage>
        <taxon>Bacteria</taxon>
        <taxon>Bacillati</taxon>
        <taxon>Actinomycetota</taxon>
        <taxon>Actinomycetes</taxon>
        <taxon>Streptosporangiales</taxon>
        <taxon>Streptosporangiaceae</taxon>
        <taxon>Nonomuraea</taxon>
    </lineage>
</organism>
<dbReference type="NCBIfam" id="TIGR03618">
    <property type="entry name" value="Rv1155_F420"/>
    <property type="match status" value="1"/>
</dbReference>
<dbReference type="EMBL" id="JACHMI010000001">
    <property type="protein sequence ID" value="MBB6547744.1"/>
    <property type="molecule type" value="Genomic_DNA"/>
</dbReference>
<sequence length="157" mass="17168">MAENHGPGAAPGPGSLSDEELSNLVAEQRFGALATVKADGRPQLSTVAYTWEPRQRVVRIPTIADRLKVRQLQKDPRCSLYVASDDFRSFAVAEGEAELSPVSLEPGDEVGLELLGMQPPLADPMREPAFLRQMVSDRRLVIRLRVSRLYGTALAVS</sequence>
<dbReference type="AlphaFoldDB" id="A0A7X0NQM8"/>
<dbReference type="GO" id="GO:0070967">
    <property type="term" value="F:coenzyme F420 binding"/>
    <property type="evidence" value="ECO:0007669"/>
    <property type="project" value="TreeGrafter"/>
</dbReference>
<evidence type="ECO:0000313" key="4">
    <source>
        <dbReference type="EMBL" id="MBB6547744.1"/>
    </source>
</evidence>
<dbReference type="SUPFAM" id="SSF50475">
    <property type="entry name" value="FMN-binding split barrel"/>
    <property type="match status" value="1"/>
</dbReference>
<dbReference type="InterPro" id="IPR019920">
    <property type="entry name" value="F420-binding_dom_put"/>
</dbReference>
<feature type="domain" description="Pyridoxamine 5'-phosphate oxidase N-terminal" evidence="3">
    <location>
        <begin position="18"/>
        <end position="100"/>
    </location>
</feature>
<accession>A0A7X0NQM8</accession>
<dbReference type="PANTHER" id="PTHR35176">
    <property type="entry name" value="HEME OXYGENASE HI_0854-RELATED"/>
    <property type="match status" value="1"/>
</dbReference>
<keyword evidence="5" id="KW-1185">Reference proteome</keyword>
<feature type="compositionally biased region" description="Low complexity" evidence="2">
    <location>
        <begin position="1"/>
        <end position="14"/>
    </location>
</feature>
<dbReference type="RefSeq" id="WP_185102350.1">
    <property type="nucleotide sequence ID" value="NZ_JACHMI010000001.1"/>
</dbReference>
<proteinExistence type="predicted"/>
<dbReference type="InterPro" id="IPR011576">
    <property type="entry name" value="Pyridox_Oxase_N"/>
</dbReference>
<dbReference type="Proteomes" id="UP000565579">
    <property type="component" value="Unassembled WGS sequence"/>
</dbReference>
<feature type="region of interest" description="Disordered" evidence="2">
    <location>
        <begin position="1"/>
        <end position="21"/>
    </location>
</feature>
<protein>
    <submittedName>
        <fullName evidence="4">PPOX class probable F420-dependent enzyme</fullName>
    </submittedName>
</protein>
<dbReference type="InterPro" id="IPR052019">
    <property type="entry name" value="F420H2_bilvrd_red/Heme_oxyg"/>
</dbReference>
<comment type="caution">
    <text evidence="4">The sequence shown here is derived from an EMBL/GenBank/DDBJ whole genome shotgun (WGS) entry which is preliminary data.</text>
</comment>
<evidence type="ECO:0000256" key="2">
    <source>
        <dbReference type="SAM" id="MobiDB-lite"/>
    </source>
</evidence>
<evidence type="ECO:0000256" key="1">
    <source>
        <dbReference type="ARBA" id="ARBA00023002"/>
    </source>
</evidence>
<gene>
    <name evidence="4" type="ORF">HD593_002539</name>
</gene>
<evidence type="ECO:0000259" key="3">
    <source>
        <dbReference type="Pfam" id="PF01243"/>
    </source>
</evidence>
<dbReference type="InterPro" id="IPR012349">
    <property type="entry name" value="Split_barrel_FMN-bd"/>
</dbReference>
<dbReference type="GO" id="GO:0016627">
    <property type="term" value="F:oxidoreductase activity, acting on the CH-CH group of donors"/>
    <property type="evidence" value="ECO:0007669"/>
    <property type="project" value="TreeGrafter"/>
</dbReference>
<evidence type="ECO:0000313" key="5">
    <source>
        <dbReference type="Proteomes" id="UP000565579"/>
    </source>
</evidence>
<reference evidence="4 5" key="1">
    <citation type="submission" date="2020-08" db="EMBL/GenBank/DDBJ databases">
        <title>Sequencing the genomes of 1000 actinobacteria strains.</title>
        <authorList>
            <person name="Klenk H.-P."/>
        </authorList>
    </citation>
    <scope>NUCLEOTIDE SEQUENCE [LARGE SCALE GENOMIC DNA]</scope>
    <source>
        <strain evidence="4 5">DSM 43768</strain>
    </source>
</reference>
<dbReference type="PANTHER" id="PTHR35176:SF2">
    <property type="entry name" value="F420H(2)-DEPENDENT REDUCTASE RV1155"/>
    <property type="match status" value="1"/>
</dbReference>
<keyword evidence="1" id="KW-0560">Oxidoreductase</keyword>